<dbReference type="PANTHER" id="PTHR43638:SF3">
    <property type="entry name" value="ALDEHYDE REDUCTASE"/>
    <property type="match status" value="1"/>
</dbReference>
<sequence>MGQHGQRGDEQDEEDEARTSHPSNVPGKLERMTVALPSGETIPALGMGTWMMAEKPSRRADEIAALRAGLDLGLTLVDTAEMYGNGESEALVGEAVRGRRDEVFLVSKVLPSNASAKGTVRACEDSLRRLGTDRLDLYLLHWRGSVPLARTVEAFAGLVAAGKIRYWGVSNFDLADMRELTALPGFCQTNQILYNLSRRGPEHDLLPWHASAGMPIMAYSPVEQGRLLSSPVLAEVARRHDATPAQVALAWVLRLPHVNAIPKAGTAEHVRENAAALSLRLSSEDLADLDRAFPPPDGPEPLAML</sequence>
<feature type="domain" description="NADP-dependent oxidoreductase" evidence="2">
    <location>
        <begin position="45"/>
        <end position="291"/>
    </location>
</feature>
<dbReference type="CDD" id="cd19138">
    <property type="entry name" value="AKR_YeaE"/>
    <property type="match status" value="1"/>
</dbReference>
<reference evidence="4" key="1">
    <citation type="journal article" date="2019" name="Int. J. Syst. Evol. Microbiol.">
        <title>The Global Catalogue of Microorganisms (GCM) 10K type strain sequencing project: providing services to taxonomists for standard genome sequencing and annotation.</title>
        <authorList>
            <consortium name="The Broad Institute Genomics Platform"/>
            <consortium name="The Broad Institute Genome Sequencing Center for Infectious Disease"/>
            <person name="Wu L."/>
            <person name="Ma J."/>
        </authorList>
    </citation>
    <scope>NUCLEOTIDE SEQUENCE [LARGE SCALE GENOMIC DNA]</scope>
    <source>
        <strain evidence="4">JCM 17494</strain>
    </source>
</reference>
<dbReference type="PANTHER" id="PTHR43638">
    <property type="entry name" value="OXIDOREDUCTASE, ALDO/KETO REDUCTASE FAMILY PROTEIN"/>
    <property type="match status" value="1"/>
</dbReference>
<keyword evidence="4" id="KW-1185">Reference proteome</keyword>
<dbReference type="InterPro" id="IPR020471">
    <property type="entry name" value="AKR"/>
</dbReference>
<dbReference type="PRINTS" id="PR00069">
    <property type="entry name" value="ALDKETRDTASE"/>
</dbReference>
<organism evidence="3 4">
    <name type="scientific">Lentzea roselyniae</name>
    <dbReference type="NCBI Taxonomy" id="531940"/>
    <lineage>
        <taxon>Bacteria</taxon>
        <taxon>Bacillati</taxon>
        <taxon>Actinomycetota</taxon>
        <taxon>Actinomycetes</taxon>
        <taxon>Pseudonocardiales</taxon>
        <taxon>Pseudonocardiaceae</taxon>
        <taxon>Lentzea</taxon>
    </lineage>
</organism>
<dbReference type="InterPro" id="IPR023210">
    <property type="entry name" value="NADP_OxRdtase_dom"/>
</dbReference>
<dbReference type="Gene3D" id="3.20.20.100">
    <property type="entry name" value="NADP-dependent oxidoreductase domain"/>
    <property type="match status" value="1"/>
</dbReference>
<evidence type="ECO:0000313" key="3">
    <source>
        <dbReference type="EMBL" id="GAA3648593.1"/>
    </source>
</evidence>
<dbReference type="SUPFAM" id="SSF51430">
    <property type="entry name" value="NAD(P)-linked oxidoreductase"/>
    <property type="match status" value="1"/>
</dbReference>
<evidence type="ECO:0000256" key="1">
    <source>
        <dbReference type="SAM" id="MobiDB-lite"/>
    </source>
</evidence>
<feature type="region of interest" description="Disordered" evidence="1">
    <location>
        <begin position="1"/>
        <end position="27"/>
    </location>
</feature>
<evidence type="ECO:0000259" key="2">
    <source>
        <dbReference type="Pfam" id="PF00248"/>
    </source>
</evidence>
<dbReference type="InterPro" id="IPR036812">
    <property type="entry name" value="NAD(P)_OxRdtase_dom_sf"/>
</dbReference>
<accession>A0ABP7B459</accession>
<dbReference type="PIRSF" id="PIRSF000097">
    <property type="entry name" value="AKR"/>
    <property type="match status" value="1"/>
</dbReference>
<proteinExistence type="predicted"/>
<protein>
    <submittedName>
        <fullName evidence="3">Aldo/keto reductase</fullName>
    </submittedName>
</protein>
<gene>
    <name evidence="3" type="ORF">GCM10022267_38870</name>
</gene>
<dbReference type="EMBL" id="BAABBE010000010">
    <property type="protein sequence ID" value="GAA3648593.1"/>
    <property type="molecule type" value="Genomic_DNA"/>
</dbReference>
<name>A0ABP7B459_9PSEU</name>
<dbReference type="Pfam" id="PF00248">
    <property type="entry name" value="Aldo_ket_red"/>
    <property type="match status" value="1"/>
</dbReference>
<comment type="caution">
    <text evidence="3">The sequence shown here is derived from an EMBL/GenBank/DDBJ whole genome shotgun (WGS) entry which is preliminary data.</text>
</comment>
<evidence type="ECO:0000313" key="4">
    <source>
        <dbReference type="Proteomes" id="UP001500711"/>
    </source>
</evidence>
<dbReference type="Proteomes" id="UP001500711">
    <property type="component" value="Unassembled WGS sequence"/>
</dbReference>